<gene>
    <name evidence="2" type="ORF">GCM10008957_52390</name>
</gene>
<reference evidence="2" key="2">
    <citation type="submission" date="2020-09" db="EMBL/GenBank/DDBJ databases">
        <authorList>
            <person name="Sun Q."/>
            <person name="Ohkuma M."/>
        </authorList>
    </citation>
    <scope>NUCLEOTIDE SEQUENCE</scope>
    <source>
        <strain evidence="2">JCM 31311</strain>
    </source>
</reference>
<dbReference type="EMBL" id="BMQL01000071">
    <property type="protein sequence ID" value="GGR36149.1"/>
    <property type="molecule type" value="Genomic_DNA"/>
</dbReference>
<feature type="domain" description="Glycosyl transferase family 1" evidence="1">
    <location>
        <begin position="205"/>
        <end position="360"/>
    </location>
</feature>
<dbReference type="Pfam" id="PF00534">
    <property type="entry name" value="Glycos_transf_1"/>
    <property type="match status" value="1"/>
</dbReference>
<dbReference type="CDD" id="cd03801">
    <property type="entry name" value="GT4_PimA-like"/>
    <property type="match status" value="1"/>
</dbReference>
<proteinExistence type="predicted"/>
<dbReference type="SUPFAM" id="SSF53756">
    <property type="entry name" value="UDP-Glycosyltransferase/glycogen phosphorylase"/>
    <property type="match status" value="1"/>
</dbReference>
<sequence>MKLVRETSELTKRYDVLIVISHYLPGRSSGGPVTSIENLVKKLGNQIRIVIVTQNYDLDGSLYSNIIPLQVYKVENADVIYLNKEDFRFSTIQGLAEQLKVSCIYLNSFFSKITVESLFRMWLLRKNIRVVVAVRGEFSPGALKIKAWKKQLYIKLSRNIGIMRHVIFQATSAREEHDITKNLGKVQTMISMDIPADIEMITTSEKHANSTTKLVFISRIVPMKNLTYALRCLSKVKGDIIFDIFGTLEDHDYWEECKNIIAELPPNIRVKYNGVLKHDMVRKKFQEYDAFLFPTAGENLGHVIFESLSAGCPVIISDQTPWQDLECKGVGWVIPLEKPDIFTDTIQNIMKETAGEKHERSGKCLKYAIDISQDKDMIKKNLELFGIQTR</sequence>
<dbReference type="PANTHER" id="PTHR12526">
    <property type="entry name" value="GLYCOSYLTRANSFERASE"/>
    <property type="match status" value="1"/>
</dbReference>
<comment type="caution">
    <text evidence="2">The sequence shown here is derived from an EMBL/GenBank/DDBJ whole genome shotgun (WGS) entry which is preliminary data.</text>
</comment>
<accession>A0A918KVS5</accession>
<organism evidence="2 3">
    <name type="scientific">Deinococcus ruber</name>
    <dbReference type="NCBI Taxonomy" id="1848197"/>
    <lineage>
        <taxon>Bacteria</taxon>
        <taxon>Thermotogati</taxon>
        <taxon>Deinococcota</taxon>
        <taxon>Deinococci</taxon>
        <taxon>Deinococcales</taxon>
        <taxon>Deinococcaceae</taxon>
        <taxon>Deinococcus</taxon>
    </lineage>
</organism>
<name>A0A918KVS5_9DEIO</name>
<dbReference type="Proteomes" id="UP000603865">
    <property type="component" value="Unassembled WGS sequence"/>
</dbReference>
<dbReference type="Gene3D" id="3.40.50.2000">
    <property type="entry name" value="Glycogen Phosphorylase B"/>
    <property type="match status" value="2"/>
</dbReference>
<evidence type="ECO:0000313" key="2">
    <source>
        <dbReference type="EMBL" id="GGR36149.1"/>
    </source>
</evidence>
<evidence type="ECO:0000313" key="3">
    <source>
        <dbReference type="Proteomes" id="UP000603865"/>
    </source>
</evidence>
<reference evidence="2" key="1">
    <citation type="journal article" date="2014" name="Int. J. Syst. Evol. Microbiol.">
        <title>Complete genome sequence of Corynebacterium casei LMG S-19264T (=DSM 44701T), isolated from a smear-ripened cheese.</title>
        <authorList>
            <consortium name="US DOE Joint Genome Institute (JGI-PGF)"/>
            <person name="Walter F."/>
            <person name="Albersmeier A."/>
            <person name="Kalinowski J."/>
            <person name="Ruckert C."/>
        </authorList>
    </citation>
    <scope>NUCLEOTIDE SEQUENCE</scope>
    <source>
        <strain evidence="2">JCM 31311</strain>
    </source>
</reference>
<keyword evidence="3" id="KW-1185">Reference proteome</keyword>
<dbReference type="RefSeq" id="WP_189093485.1">
    <property type="nucleotide sequence ID" value="NZ_BMQL01000071.1"/>
</dbReference>
<protein>
    <recommendedName>
        <fullName evidence="1">Glycosyl transferase family 1 domain-containing protein</fullName>
    </recommendedName>
</protein>
<dbReference type="GO" id="GO:0016757">
    <property type="term" value="F:glycosyltransferase activity"/>
    <property type="evidence" value="ECO:0007669"/>
    <property type="project" value="InterPro"/>
</dbReference>
<dbReference type="AlphaFoldDB" id="A0A918KVS5"/>
<dbReference type="InterPro" id="IPR001296">
    <property type="entry name" value="Glyco_trans_1"/>
</dbReference>
<evidence type="ECO:0000259" key="1">
    <source>
        <dbReference type="Pfam" id="PF00534"/>
    </source>
</evidence>